<dbReference type="EMBL" id="ABDG02000018">
    <property type="protein sequence ID" value="EHK48515.1"/>
    <property type="molecule type" value="Genomic_DNA"/>
</dbReference>
<keyword evidence="4" id="KW-1185">Reference proteome</keyword>
<dbReference type="InterPro" id="IPR038765">
    <property type="entry name" value="Papain-like_cys_pep_sf"/>
</dbReference>
<evidence type="ECO:0000313" key="3">
    <source>
        <dbReference type="EMBL" id="EHK48515.1"/>
    </source>
</evidence>
<comment type="caution">
    <text evidence="3">The sequence shown here is derived from an EMBL/GenBank/DDBJ whole genome shotgun (WGS) entry which is preliminary data.</text>
</comment>
<dbReference type="InterPro" id="IPR013128">
    <property type="entry name" value="Peptidase_C1A"/>
</dbReference>
<dbReference type="PANTHER" id="PTHR12411">
    <property type="entry name" value="CYSTEINE PROTEASE FAMILY C1-RELATED"/>
    <property type="match status" value="1"/>
</dbReference>
<proteinExistence type="inferred from homology"/>
<name>G9NKU3_HYPAI</name>
<dbReference type="InterPro" id="IPR000668">
    <property type="entry name" value="Peptidase_C1A_C"/>
</dbReference>
<dbReference type="SUPFAM" id="SSF54001">
    <property type="entry name" value="Cysteine proteinases"/>
    <property type="match status" value="1"/>
</dbReference>
<evidence type="ECO:0000259" key="2">
    <source>
        <dbReference type="SMART" id="SM00645"/>
    </source>
</evidence>
<dbReference type="OrthoDB" id="640249at2759"/>
<reference evidence="3 4" key="1">
    <citation type="journal article" date="2011" name="Genome Biol.">
        <title>Comparative genome sequence analysis underscores mycoparasitism as the ancestral life style of Trichoderma.</title>
        <authorList>
            <person name="Kubicek C.P."/>
            <person name="Herrera-Estrella A."/>
            <person name="Seidl-Seiboth V."/>
            <person name="Martinez D.A."/>
            <person name="Druzhinina I.S."/>
            <person name="Thon M."/>
            <person name="Zeilinger S."/>
            <person name="Casas-Flores S."/>
            <person name="Horwitz B.A."/>
            <person name="Mukherjee P.K."/>
            <person name="Mukherjee M."/>
            <person name="Kredics L."/>
            <person name="Alcaraz L.D."/>
            <person name="Aerts A."/>
            <person name="Antal Z."/>
            <person name="Atanasova L."/>
            <person name="Cervantes-Badillo M.G."/>
            <person name="Challacombe J."/>
            <person name="Chertkov O."/>
            <person name="McCluskey K."/>
            <person name="Coulpier F."/>
            <person name="Deshpande N."/>
            <person name="von Doehren H."/>
            <person name="Ebbole D.J."/>
            <person name="Esquivel-Naranjo E.U."/>
            <person name="Fekete E."/>
            <person name="Flipphi M."/>
            <person name="Glaser F."/>
            <person name="Gomez-Rodriguez E.Y."/>
            <person name="Gruber S."/>
            <person name="Han C."/>
            <person name="Henrissat B."/>
            <person name="Hermosa R."/>
            <person name="Hernandez-Onate M."/>
            <person name="Karaffa L."/>
            <person name="Kosti I."/>
            <person name="Le Crom S."/>
            <person name="Lindquist E."/>
            <person name="Lucas S."/>
            <person name="Luebeck M."/>
            <person name="Luebeck P.S."/>
            <person name="Margeot A."/>
            <person name="Metz B."/>
            <person name="Misra M."/>
            <person name="Nevalainen H."/>
            <person name="Omann M."/>
            <person name="Packer N."/>
            <person name="Perrone G."/>
            <person name="Uresti-Rivera E.E."/>
            <person name="Salamov A."/>
            <person name="Schmoll M."/>
            <person name="Seiboth B."/>
            <person name="Shapiro H."/>
            <person name="Sukno S."/>
            <person name="Tamayo-Ramos J.A."/>
            <person name="Tisch D."/>
            <person name="Wiest A."/>
            <person name="Wilkinson H.H."/>
            <person name="Zhang M."/>
            <person name="Coutinho P.M."/>
            <person name="Kenerley C.M."/>
            <person name="Monte E."/>
            <person name="Baker S.E."/>
            <person name="Grigoriev I.V."/>
        </authorList>
    </citation>
    <scope>NUCLEOTIDE SEQUENCE [LARGE SCALE GENOMIC DNA]</scope>
    <source>
        <strain evidence="4">ATCC 20476 / IMI 206040</strain>
    </source>
</reference>
<comment type="similarity">
    <text evidence="1">Belongs to the peptidase C1 family.</text>
</comment>
<dbReference type="AlphaFoldDB" id="G9NKU3"/>
<accession>G9NKU3</accession>
<dbReference type="CDD" id="cd02619">
    <property type="entry name" value="Peptidase_C1"/>
    <property type="match status" value="1"/>
</dbReference>
<dbReference type="eggNOG" id="ENOG502SA06">
    <property type="taxonomic scope" value="Eukaryota"/>
</dbReference>
<dbReference type="Pfam" id="PF00112">
    <property type="entry name" value="Peptidase_C1"/>
    <property type="match status" value="1"/>
</dbReference>
<gene>
    <name evidence="3" type="ORF">TRIATDRAFT_214553</name>
</gene>
<evidence type="ECO:0000256" key="1">
    <source>
        <dbReference type="ARBA" id="ARBA00008455"/>
    </source>
</evidence>
<dbReference type="HOGENOM" id="CLU_056603_3_0_1"/>
<sequence length="265" mass="30039">MAPTKTFIDLRGEYMPPVYDQGKMMSCTAHAVAGAFEFQTMRLHRQSLFSPSRLFLWYNARKAITTPTGSPDPQAVKKNIGTYIRDAIKSLKDKGVCSEEDWSYEVGEYNTKTLRFLNGAKAAMTPPKLAWNHALGHLATGETARKHASRLLATGTSYHRLNATETNIQPLKECLSKGHPVIFGMKTYGLLRGSAINDSGEGLREARHSLLAVGYIERDEPKYNVIIVRNSWSERFGQKGYFYMPYPYLKLCYDFWILNLPQKIN</sequence>
<dbReference type="STRING" id="452589.G9NKU3"/>
<dbReference type="GO" id="GO:0008234">
    <property type="term" value="F:cysteine-type peptidase activity"/>
    <property type="evidence" value="ECO:0007669"/>
    <property type="project" value="InterPro"/>
</dbReference>
<dbReference type="Gene3D" id="3.90.70.10">
    <property type="entry name" value="Cysteine proteinases"/>
    <property type="match status" value="1"/>
</dbReference>
<protein>
    <recommendedName>
        <fullName evidence="2">Peptidase C1A papain C-terminal domain-containing protein</fullName>
    </recommendedName>
</protein>
<feature type="domain" description="Peptidase C1A papain C-terminal" evidence="2">
    <location>
        <begin position="4"/>
        <end position="248"/>
    </location>
</feature>
<dbReference type="GO" id="GO:0006508">
    <property type="term" value="P:proteolysis"/>
    <property type="evidence" value="ECO:0007669"/>
    <property type="project" value="InterPro"/>
</dbReference>
<dbReference type="OMA" id="GYGWLPY"/>
<dbReference type="Proteomes" id="UP000005426">
    <property type="component" value="Unassembled WGS sequence"/>
</dbReference>
<evidence type="ECO:0000313" key="4">
    <source>
        <dbReference type="Proteomes" id="UP000005426"/>
    </source>
</evidence>
<organism evidence="3 4">
    <name type="scientific">Hypocrea atroviridis (strain ATCC 20476 / IMI 206040)</name>
    <name type="common">Trichoderma atroviride</name>
    <dbReference type="NCBI Taxonomy" id="452589"/>
    <lineage>
        <taxon>Eukaryota</taxon>
        <taxon>Fungi</taxon>
        <taxon>Dikarya</taxon>
        <taxon>Ascomycota</taxon>
        <taxon>Pezizomycotina</taxon>
        <taxon>Sordariomycetes</taxon>
        <taxon>Hypocreomycetidae</taxon>
        <taxon>Hypocreales</taxon>
        <taxon>Hypocreaceae</taxon>
        <taxon>Trichoderma</taxon>
    </lineage>
</organism>
<dbReference type="SMART" id="SM00645">
    <property type="entry name" value="Pept_C1"/>
    <property type="match status" value="1"/>
</dbReference>